<dbReference type="GO" id="GO:0004674">
    <property type="term" value="F:protein serine/threonine kinase activity"/>
    <property type="evidence" value="ECO:0007669"/>
    <property type="project" value="TreeGrafter"/>
</dbReference>
<dbReference type="Pfam" id="PF00069">
    <property type="entry name" value="Pkinase"/>
    <property type="match status" value="1"/>
</dbReference>
<dbReference type="Gene3D" id="1.10.510.10">
    <property type="entry name" value="Transferase(Phosphotransferase) domain 1"/>
    <property type="match status" value="1"/>
</dbReference>
<dbReference type="InParanoid" id="D0NVA9"/>
<dbReference type="OMA" id="CGGVCDS"/>
<keyword evidence="3" id="KW-0418">Kinase</keyword>
<feature type="chain" id="PRO_5003012416" evidence="1">
    <location>
        <begin position="24"/>
        <end position="698"/>
    </location>
</feature>
<gene>
    <name evidence="3" type="ORF">PITG_23090</name>
</gene>
<dbReference type="PRINTS" id="PR00109">
    <property type="entry name" value="TYRKINASE"/>
</dbReference>
<evidence type="ECO:0000313" key="4">
    <source>
        <dbReference type="Proteomes" id="UP000006643"/>
    </source>
</evidence>
<dbReference type="VEuPathDB" id="FungiDB:PITG_23090"/>
<dbReference type="InterPro" id="IPR032675">
    <property type="entry name" value="LRR_dom_sf"/>
</dbReference>
<dbReference type="InterPro" id="IPR011009">
    <property type="entry name" value="Kinase-like_dom_sf"/>
</dbReference>
<dbReference type="PANTHER" id="PTHR44329:SF214">
    <property type="entry name" value="PROTEIN KINASE DOMAIN-CONTAINING PROTEIN"/>
    <property type="match status" value="1"/>
</dbReference>
<dbReference type="OrthoDB" id="112782at2759"/>
<dbReference type="HOGENOM" id="CLU_000288_7_24_1"/>
<dbReference type="STRING" id="403677.D0NVA9"/>
<dbReference type="InterPro" id="IPR051681">
    <property type="entry name" value="Ser/Thr_Kinases-Pseudokinases"/>
</dbReference>
<dbReference type="InterPro" id="IPR001245">
    <property type="entry name" value="Ser-Thr/Tyr_kinase_cat_dom"/>
</dbReference>
<dbReference type="KEGG" id="pif:PITG_23090"/>
<proteinExistence type="predicted"/>
<sequence>MRFLTAWISLLLLATLKFARVAAQTCHAEGSTLSSSCGGVCDSYQPCLTYNVSDSTSCNSCVADSIGDCNYVCYNIYRDVPVDESLFVFFITYGTYQSEEELEARAQDSSYDANMESIPDNTSTYAWASNNIIARIDALDLPSATKQVVLAGGTSFDLVFKSKVVNLQLAEDLLTSQAQVTQVWLLSINLKGQIGTVRDLLPFSTTYMNLANTLLHEFPANLLSLPSISSLDLNLNYITEVNSSISSSKLTTLGMSFNEMTSFEGDFPNLAALTLTENNFTEIPAIIFTMTSLTSLYLTGNPFKTPILTLDQVNFLERLTDFDLIGTDFQEETKCETSAQRTIQGLVICVSDFMVSSNSAGSGSNDGGSGSTPNSSTMITVVAAVGGATMAMTDPTMRTTRDNYDNLSIWRDPELLSLQVSVEDIQDVKLIGSGAFGVVWLVRYRSAQLLASKRLREDMATRERVQDFVDEIKMVSKFNHPSIVKFIGAAWSIESDLQAIFEYMENGDLRTYLSASYLPHYWTPTKFQLAIDTIEALVYVHSFNPPLIHRDLKSRNVLISAEMHAKLTDFGTTRYRSIDGTMTIGVGTGRWLAPEIISGSTEYDQRADIFSFGVLLTEIDTHNLPYYDAVGPSGNKLEEVAVLQKVANDQLRPTISASCPPTVRDLAILCMSHSPQSRPLAAEVAYVLRTAQKGMTSA</sequence>
<keyword evidence="4" id="KW-1185">Reference proteome</keyword>
<dbReference type="InterPro" id="IPR000719">
    <property type="entry name" value="Prot_kinase_dom"/>
</dbReference>
<evidence type="ECO:0000313" key="3">
    <source>
        <dbReference type="EMBL" id="EEY66586.1"/>
    </source>
</evidence>
<dbReference type="EMBL" id="DS028168">
    <property type="protein sequence ID" value="EEY66586.1"/>
    <property type="molecule type" value="Genomic_DNA"/>
</dbReference>
<dbReference type="PROSITE" id="PS00108">
    <property type="entry name" value="PROTEIN_KINASE_ST"/>
    <property type="match status" value="1"/>
</dbReference>
<dbReference type="GeneID" id="9465286"/>
<dbReference type="RefSeq" id="XP_002896887.1">
    <property type="nucleotide sequence ID" value="XM_002896841.1"/>
</dbReference>
<dbReference type="SMART" id="SM00220">
    <property type="entry name" value="S_TKc"/>
    <property type="match status" value="1"/>
</dbReference>
<dbReference type="PANTHER" id="PTHR44329">
    <property type="entry name" value="SERINE/THREONINE-PROTEIN KINASE TNNI3K-RELATED"/>
    <property type="match status" value="1"/>
</dbReference>
<dbReference type="PROSITE" id="PS50011">
    <property type="entry name" value="PROTEIN_KINASE_DOM"/>
    <property type="match status" value="1"/>
</dbReference>
<dbReference type="SUPFAM" id="SSF56112">
    <property type="entry name" value="Protein kinase-like (PK-like)"/>
    <property type="match status" value="1"/>
</dbReference>
<dbReference type="InterPro" id="IPR008271">
    <property type="entry name" value="Ser/Thr_kinase_AS"/>
</dbReference>
<accession>D0NVA9</accession>
<reference evidence="4" key="1">
    <citation type="journal article" date="2009" name="Nature">
        <title>Genome sequence and analysis of the Irish potato famine pathogen Phytophthora infestans.</title>
        <authorList>
            <consortium name="The Broad Institute Genome Sequencing Platform"/>
            <person name="Haas B.J."/>
            <person name="Kamoun S."/>
            <person name="Zody M.C."/>
            <person name="Jiang R.H."/>
            <person name="Handsaker R.E."/>
            <person name="Cano L.M."/>
            <person name="Grabherr M."/>
            <person name="Kodira C.D."/>
            <person name="Raffaele S."/>
            <person name="Torto-Alalibo T."/>
            <person name="Bozkurt T.O."/>
            <person name="Ah-Fong A.M."/>
            <person name="Alvarado L."/>
            <person name="Anderson V.L."/>
            <person name="Armstrong M.R."/>
            <person name="Avrova A."/>
            <person name="Baxter L."/>
            <person name="Beynon J."/>
            <person name="Boevink P.C."/>
            <person name="Bollmann S.R."/>
            <person name="Bos J.I."/>
            <person name="Bulone V."/>
            <person name="Cai G."/>
            <person name="Cakir C."/>
            <person name="Carrington J.C."/>
            <person name="Chawner M."/>
            <person name="Conti L."/>
            <person name="Costanzo S."/>
            <person name="Ewan R."/>
            <person name="Fahlgren N."/>
            <person name="Fischbach M.A."/>
            <person name="Fugelstad J."/>
            <person name="Gilroy E.M."/>
            <person name="Gnerre S."/>
            <person name="Green P.J."/>
            <person name="Grenville-Briggs L.J."/>
            <person name="Griffith J."/>
            <person name="Grunwald N.J."/>
            <person name="Horn K."/>
            <person name="Horner N.R."/>
            <person name="Hu C.H."/>
            <person name="Huitema E."/>
            <person name="Jeong D.H."/>
            <person name="Jones A.M."/>
            <person name="Jones J.D."/>
            <person name="Jones R.W."/>
            <person name="Karlsson E.K."/>
            <person name="Kunjeti S.G."/>
            <person name="Lamour K."/>
            <person name="Liu Z."/>
            <person name="Ma L."/>
            <person name="Maclean D."/>
            <person name="Chibucos M.C."/>
            <person name="McDonald H."/>
            <person name="McWalters J."/>
            <person name="Meijer H.J."/>
            <person name="Morgan W."/>
            <person name="Morris P.F."/>
            <person name="Munro C.A."/>
            <person name="O'Neill K."/>
            <person name="Ospina-Giraldo M."/>
            <person name="Pinzon A."/>
            <person name="Pritchard L."/>
            <person name="Ramsahoye B."/>
            <person name="Ren Q."/>
            <person name="Restrepo S."/>
            <person name="Roy S."/>
            <person name="Sadanandom A."/>
            <person name="Savidor A."/>
            <person name="Schornack S."/>
            <person name="Schwartz D.C."/>
            <person name="Schumann U.D."/>
            <person name="Schwessinger B."/>
            <person name="Seyer L."/>
            <person name="Sharpe T."/>
            <person name="Silvar C."/>
            <person name="Song J."/>
            <person name="Studholme D.J."/>
            <person name="Sykes S."/>
            <person name="Thines M."/>
            <person name="van de Vondervoort P.J."/>
            <person name="Phuntumart V."/>
            <person name="Wawra S."/>
            <person name="Weide R."/>
            <person name="Win J."/>
            <person name="Young C."/>
            <person name="Zhou S."/>
            <person name="Fry W."/>
            <person name="Meyers B.C."/>
            <person name="van West P."/>
            <person name="Ristaino J."/>
            <person name="Govers F."/>
            <person name="Birch P.R."/>
            <person name="Whisson S.C."/>
            <person name="Judelson H.S."/>
            <person name="Nusbaum C."/>
        </authorList>
    </citation>
    <scope>NUCLEOTIDE SEQUENCE [LARGE SCALE GENOMIC DNA]</scope>
    <source>
        <strain evidence="4">T30-4</strain>
    </source>
</reference>
<dbReference type="eggNOG" id="KOG0192">
    <property type="taxonomic scope" value="Eukaryota"/>
</dbReference>
<feature type="signal peptide" evidence="1">
    <location>
        <begin position="1"/>
        <end position="23"/>
    </location>
</feature>
<organism evidence="3 4">
    <name type="scientific">Phytophthora infestans (strain T30-4)</name>
    <name type="common">Potato late blight agent</name>
    <dbReference type="NCBI Taxonomy" id="403677"/>
    <lineage>
        <taxon>Eukaryota</taxon>
        <taxon>Sar</taxon>
        <taxon>Stramenopiles</taxon>
        <taxon>Oomycota</taxon>
        <taxon>Peronosporomycetes</taxon>
        <taxon>Peronosporales</taxon>
        <taxon>Peronosporaceae</taxon>
        <taxon>Phytophthora</taxon>
    </lineage>
</organism>
<name>D0NVA9_PHYIT</name>
<keyword evidence="1" id="KW-0732">Signal</keyword>
<evidence type="ECO:0000256" key="1">
    <source>
        <dbReference type="SAM" id="SignalP"/>
    </source>
</evidence>
<feature type="domain" description="Protein kinase" evidence="2">
    <location>
        <begin position="425"/>
        <end position="695"/>
    </location>
</feature>
<protein>
    <submittedName>
        <fullName evidence="3">Protein kinase, putative</fullName>
    </submittedName>
</protein>
<keyword evidence="3" id="KW-0808">Transferase</keyword>
<dbReference type="Gene3D" id="3.80.10.10">
    <property type="entry name" value="Ribonuclease Inhibitor"/>
    <property type="match status" value="1"/>
</dbReference>
<dbReference type="GO" id="GO:0005524">
    <property type="term" value="F:ATP binding"/>
    <property type="evidence" value="ECO:0007669"/>
    <property type="project" value="InterPro"/>
</dbReference>
<dbReference type="SUPFAM" id="SSF52058">
    <property type="entry name" value="L domain-like"/>
    <property type="match status" value="1"/>
</dbReference>
<evidence type="ECO:0000259" key="2">
    <source>
        <dbReference type="PROSITE" id="PS50011"/>
    </source>
</evidence>
<dbReference type="AlphaFoldDB" id="D0NVA9"/>
<dbReference type="Proteomes" id="UP000006643">
    <property type="component" value="Unassembled WGS sequence"/>
</dbReference>